<keyword evidence="2" id="KW-0963">Cytoplasm</keyword>
<feature type="domain" description="Ubiquitin-like" evidence="3">
    <location>
        <begin position="1"/>
        <end position="76"/>
    </location>
</feature>
<sequence length="143" mass="16282">MKIVVKVLQGQECNLEVLEETNVLELKKMVAEHLNVLPDNQKLLYMGKPLSDSKTLKEYAIKDGAKLNVVIRKAEDSNSVGNKEVISLQEAVSRFLRKYYNEADSKKVLNEFMKEFDRSLASLSLDDIERMSAACMLDEKQIV</sequence>
<protein>
    <recommendedName>
        <fullName evidence="3">Ubiquitin-like domain-containing protein</fullName>
    </recommendedName>
</protein>
<keyword evidence="5" id="KW-1185">Reference proteome</keyword>
<dbReference type="InterPro" id="IPR047154">
    <property type="entry name" value="UBL4A-like"/>
</dbReference>
<organism evidence="4 5">
    <name type="scientific">Ladona fulva</name>
    <name type="common">Scarce chaser dragonfly</name>
    <name type="synonym">Libellula fulva</name>
    <dbReference type="NCBI Taxonomy" id="123851"/>
    <lineage>
        <taxon>Eukaryota</taxon>
        <taxon>Metazoa</taxon>
        <taxon>Ecdysozoa</taxon>
        <taxon>Arthropoda</taxon>
        <taxon>Hexapoda</taxon>
        <taxon>Insecta</taxon>
        <taxon>Pterygota</taxon>
        <taxon>Palaeoptera</taxon>
        <taxon>Odonata</taxon>
        <taxon>Epiprocta</taxon>
        <taxon>Anisoptera</taxon>
        <taxon>Libelluloidea</taxon>
        <taxon>Libellulidae</taxon>
        <taxon>Ladona</taxon>
    </lineage>
</organism>
<dbReference type="Gene3D" id="3.10.20.90">
    <property type="entry name" value="Phosphatidylinositol 3-kinase Catalytic Subunit, Chain A, domain 1"/>
    <property type="match status" value="1"/>
</dbReference>
<evidence type="ECO:0000259" key="3">
    <source>
        <dbReference type="PROSITE" id="PS50053"/>
    </source>
</evidence>
<dbReference type="AlphaFoldDB" id="A0A8K0P0G9"/>
<dbReference type="Pfam" id="PF00240">
    <property type="entry name" value="ubiquitin"/>
    <property type="match status" value="1"/>
</dbReference>
<dbReference type="InterPro" id="IPR041421">
    <property type="entry name" value="Ubl4_C_TUGS"/>
</dbReference>
<dbReference type="EMBL" id="KZ308291">
    <property type="protein sequence ID" value="KAG8226639.1"/>
    <property type="molecule type" value="Genomic_DNA"/>
</dbReference>
<proteinExistence type="predicted"/>
<dbReference type="OrthoDB" id="8185259at2759"/>
<dbReference type="SUPFAM" id="SSF54236">
    <property type="entry name" value="Ubiquitin-like"/>
    <property type="match status" value="1"/>
</dbReference>
<dbReference type="PANTHER" id="PTHR46555">
    <property type="entry name" value="UBIQUITIN-LIKE PROTEIN 4A"/>
    <property type="match status" value="1"/>
</dbReference>
<comment type="caution">
    <text evidence="4">The sequence shown here is derived from an EMBL/GenBank/DDBJ whole genome shotgun (WGS) entry which is preliminary data.</text>
</comment>
<dbReference type="PANTHER" id="PTHR46555:SF1">
    <property type="entry name" value="UBIQUITIN-LIKE PROTEIN 4A"/>
    <property type="match status" value="1"/>
</dbReference>
<dbReference type="GO" id="GO:0071818">
    <property type="term" value="C:BAT3 complex"/>
    <property type="evidence" value="ECO:0007669"/>
    <property type="project" value="TreeGrafter"/>
</dbReference>
<dbReference type="PROSITE" id="PS50053">
    <property type="entry name" value="UBIQUITIN_2"/>
    <property type="match status" value="1"/>
</dbReference>
<evidence type="ECO:0000313" key="5">
    <source>
        <dbReference type="Proteomes" id="UP000792457"/>
    </source>
</evidence>
<comment type="subcellular location">
    <subcellularLocation>
        <location evidence="1">Cytoplasm</location>
        <location evidence="1">Cytosol</location>
    </subcellularLocation>
</comment>
<dbReference type="GO" id="GO:0071816">
    <property type="term" value="P:tail-anchored membrane protein insertion into ER membrane"/>
    <property type="evidence" value="ECO:0007669"/>
    <property type="project" value="TreeGrafter"/>
</dbReference>
<dbReference type="GO" id="GO:0006620">
    <property type="term" value="P:post-translational protein targeting to endoplasmic reticulum membrane"/>
    <property type="evidence" value="ECO:0007669"/>
    <property type="project" value="InterPro"/>
</dbReference>
<accession>A0A8K0P0G9</accession>
<dbReference type="GO" id="GO:0051087">
    <property type="term" value="F:protein-folding chaperone binding"/>
    <property type="evidence" value="ECO:0007669"/>
    <property type="project" value="TreeGrafter"/>
</dbReference>
<dbReference type="InterPro" id="IPR029071">
    <property type="entry name" value="Ubiquitin-like_domsf"/>
</dbReference>
<reference evidence="4" key="2">
    <citation type="submission" date="2017-10" db="EMBL/GenBank/DDBJ databases">
        <title>Ladona fulva Genome sequencing and assembly.</title>
        <authorList>
            <person name="Murali S."/>
            <person name="Richards S."/>
            <person name="Bandaranaike D."/>
            <person name="Bellair M."/>
            <person name="Blankenburg K."/>
            <person name="Chao H."/>
            <person name="Dinh H."/>
            <person name="Doddapaneni H."/>
            <person name="Dugan-Rocha S."/>
            <person name="Elkadiri S."/>
            <person name="Gnanaolivu R."/>
            <person name="Hernandez B."/>
            <person name="Skinner E."/>
            <person name="Javaid M."/>
            <person name="Lee S."/>
            <person name="Li M."/>
            <person name="Ming W."/>
            <person name="Munidasa M."/>
            <person name="Muniz J."/>
            <person name="Nguyen L."/>
            <person name="Hughes D."/>
            <person name="Osuji N."/>
            <person name="Pu L.-L."/>
            <person name="Puazo M."/>
            <person name="Qu C."/>
            <person name="Quiroz J."/>
            <person name="Raj R."/>
            <person name="Weissenberger G."/>
            <person name="Xin Y."/>
            <person name="Zou X."/>
            <person name="Han Y."/>
            <person name="Worley K."/>
            <person name="Muzny D."/>
            <person name="Gibbs R."/>
        </authorList>
    </citation>
    <scope>NUCLEOTIDE SEQUENCE</scope>
    <source>
        <strain evidence="4">Sampled in the wild</strain>
    </source>
</reference>
<evidence type="ECO:0000256" key="2">
    <source>
        <dbReference type="ARBA" id="ARBA00022490"/>
    </source>
</evidence>
<dbReference type="SMART" id="SM00213">
    <property type="entry name" value="UBQ"/>
    <property type="match status" value="1"/>
</dbReference>
<dbReference type="Pfam" id="PF17840">
    <property type="entry name" value="Tugs"/>
    <property type="match status" value="1"/>
</dbReference>
<reference evidence="4" key="1">
    <citation type="submission" date="2013-04" db="EMBL/GenBank/DDBJ databases">
        <authorList>
            <person name="Qu J."/>
            <person name="Murali S.C."/>
            <person name="Bandaranaike D."/>
            <person name="Bellair M."/>
            <person name="Blankenburg K."/>
            <person name="Chao H."/>
            <person name="Dinh H."/>
            <person name="Doddapaneni H."/>
            <person name="Downs B."/>
            <person name="Dugan-Rocha S."/>
            <person name="Elkadiri S."/>
            <person name="Gnanaolivu R.D."/>
            <person name="Hernandez B."/>
            <person name="Javaid M."/>
            <person name="Jayaseelan J.C."/>
            <person name="Lee S."/>
            <person name="Li M."/>
            <person name="Ming W."/>
            <person name="Munidasa M."/>
            <person name="Muniz J."/>
            <person name="Nguyen L."/>
            <person name="Ongeri F."/>
            <person name="Osuji N."/>
            <person name="Pu L.-L."/>
            <person name="Puazo M."/>
            <person name="Qu C."/>
            <person name="Quiroz J."/>
            <person name="Raj R."/>
            <person name="Weissenberger G."/>
            <person name="Xin Y."/>
            <person name="Zou X."/>
            <person name="Han Y."/>
            <person name="Richards S."/>
            <person name="Worley K."/>
            <person name="Muzny D."/>
            <person name="Gibbs R."/>
        </authorList>
    </citation>
    <scope>NUCLEOTIDE SEQUENCE</scope>
    <source>
        <strain evidence="4">Sampled in the wild</strain>
    </source>
</reference>
<evidence type="ECO:0000313" key="4">
    <source>
        <dbReference type="EMBL" id="KAG8226639.1"/>
    </source>
</evidence>
<gene>
    <name evidence="4" type="ORF">J437_LFUL005290</name>
</gene>
<dbReference type="PRINTS" id="PR00348">
    <property type="entry name" value="UBIQUITIN"/>
</dbReference>
<evidence type="ECO:0000256" key="1">
    <source>
        <dbReference type="ARBA" id="ARBA00004514"/>
    </source>
</evidence>
<name>A0A8K0P0G9_LADFU</name>
<dbReference type="InterPro" id="IPR019956">
    <property type="entry name" value="Ubiquitin_dom"/>
</dbReference>
<dbReference type="InterPro" id="IPR000626">
    <property type="entry name" value="Ubiquitin-like_dom"/>
</dbReference>
<dbReference type="Proteomes" id="UP000792457">
    <property type="component" value="Unassembled WGS sequence"/>
</dbReference>